<dbReference type="AlphaFoldDB" id="A0A8G1RSJ2"/>
<keyword evidence="3" id="KW-1185">Reference proteome</keyword>
<protein>
    <submittedName>
        <fullName evidence="2">Uncharacterized protein</fullName>
    </submittedName>
</protein>
<dbReference type="GeneID" id="63861576"/>
<dbReference type="EMBL" id="KZ824633">
    <property type="protein sequence ID" value="RAK79417.1"/>
    <property type="molecule type" value="Genomic_DNA"/>
</dbReference>
<proteinExistence type="predicted"/>
<name>A0A8G1RSJ2_9EURO</name>
<dbReference type="Proteomes" id="UP000249789">
    <property type="component" value="Unassembled WGS sequence"/>
</dbReference>
<reference evidence="2 3" key="1">
    <citation type="submission" date="2018-02" db="EMBL/GenBank/DDBJ databases">
        <title>The genomes of Aspergillus section Nigri reveals drivers in fungal speciation.</title>
        <authorList>
            <consortium name="DOE Joint Genome Institute"/>
            <person name="Vesth T.C."/>
            <person name="Nybo J."/>
            <person name="Theobald S."/>
            <person name="Brandl J."/>
            <person name="Frisvad J.C."/>
            <person name="Nielsen K.F."/>
            <person name="Lyhne E.K."/>
            <person name="Kogle M.E."/>
            <person name="Kuo A."/>
            <person name="Riley R."/>
            <person name="Clum A."/>
            <person name="Nolan M."/>
            <person name="Lipzen A."/>
            <person name="Salamov A."/>
            <person name="Henrissat B."/>
            <person name="Wiebenga A."/>
            <person name="De vries R.P."/>
            <person name="Grigoriev I.V."/>
            <person name="Mortensen U.H."/>
            <person name="Andersen M.R."/>
            <person name="Baker S.E."/>
        </authorList>
    </citation>
    <scope>NUCLEOTIDE SEQUENCE [LARGE SCALE GENOMIC DNA]</scope>
    <source>
        <strain evidence="2 3">CBS 313.89</strain>
    </source>
</reference>
<feature type="region of interest" description="Disordered" evidence="1">
    <location>
        <begin position="19"/>
        <end position="39"/>
    </location>
</feature>
<evidence type="ECO:0000313" key="2">
    <source>
        <dbReference type="EMBL" id="RAK79417.1"/>
    </source>
</evidence>
<dbReference type="VEuPathDB" id="FungiDB:BO72DRAFT_446230"/>
<dbReference type="RefSeq" id="XP_040803427.1">
    <property type="nucleotide sequence ID" value="XM_040944243.1"/>
</dbReference>
<sequence>MTRTATIIIPLHHYHTVTKSRSPEAPLRRNRHRPAEQRLTFPPSPFIEPLYSPSSEATAGTRWVRDHQGRWWPVATAWSTRVELRSLPGWIGEEWALPLQDA</sequence>
<gene>
    <name evidence="2" type="ORF">BO72DRAFT_446230</name>
</gene>
<evidence type="ECO:0000256" key="1">
    <source>
        <dbReference type="SAM" id="MobiDB-lite"/>
    </source>
</evidence>
<evidence type="ECO:0000313" key="3">
    <source>
        <dbReference type="Proteomes" id="UP000249789"/>
    </source>
</evidence>
<accession>A0A8G1RSJ2</accession>
<organism evidence="2 3">
    <name type="scientific">Aspergillus fijiensis CBS 313.89</name>
    <dbReference type="NCBI Taxonomy" id="1448319"/>
    <lineage>
        <taxon>Eukaryota</taxon>
        <taxon>Fungi</taxon>
        <taxon>Dikarya</taxon>
        <taxon>Ascomycota</taxon>
        <taxon>Pezizomycotina</taxon>
        <taxon>Eurotiomycetes</taxon>
        <taxon>Eurotiomycetidae</taxon>
        <taxon>Eurotiales</taxon>
        <taxon>Aspergillaceae</taxon>
        <taxon>Aspergillus</taxon>
    </lineage>
</organism>